<organism evidence="1 2">
    <name type="scientific">Vibrio marinisediminis</name>
    <dbReference type="NCBI Taxonomy" id="2758441"/>
    <lineage>
        <taxon>Bacteria</taxon>
        <taxon>Pseudomonadati</taxon>
        <taxon>Pseudomonadota</taxon>
        <taxon>Gammaproteobacteria</taxon>
        <taxon>Vibrionales</taxon>
        <taxon>Vibrionaceae</taxon>
        <taxon>Vibrio</taxon>
    </lineage>
</organism>
<dbReference type="GO" id="GO:0016301">
    <property type="term" value="F:kinase activity"/>
    <property type="evidence" value="ECO:0007669"/>
    <property type="project" value="UniProtKB-KW"/>
</dbReference>
<reference evidence="1 2" key="1">
    <citation type="submission" date="2020-07" db="EMBL/GenBank/DDBJ databases">
        <title>Vibrio marinisediminis sp. nov., isolated from marine sediment.</title>
        <authorList>
            <person name="Ji X."/>
        </authorList>
    </citation>
    <scope>NUCLEOTIDE SEQUENCE [LARGE SCALE GENOMIC DNA]</scope>
    <source>
        <strain evidence="1 2">404</strain>
    </source>
</reference>
<evidence type="ECO:0000313" key="2">
    <source>
        <dbReference type="Proteomes" id="UP000571701"/>
    </source>
</evidence>
<dbReference type="EMBL" id="JACFYF010000272">
    <property type="protein sequence ID" value="MBA5764864.1"/>
    <property type="molecule type" value="Genomic_DNA"/>
</dbReference>
<proteinExistence type="predicted"/>
<protein>
    <submittedName>
        <fullName evidence="1">Histidine kinase</fullName>
    </submittedName>
</protein>
<dbReference type="InterPro" id="IPR045616">
    <property type="entry name" value="DUF6446"/>
</dbReference>
<feature type="non-terminal residue" evidence="1">
    <location>
        <position position="1"/>
    </location>
</feature>
<sequence>RFRACFDTSESLALLTESYVIHDAAVPLNAPGWFDCFDAARIGADLRDGTALAFLGEAEIADGVDRIVAVYRDGRAFAWHQLNEKFAD</sequence>
<keyword evidence="1" id="KW-0418">Kinase</keyword>
<gene>
    <name evidence="1" type="ORF">H2O73_21175</name>
</gene>
<dbReference type="AlphaFoldDB" id="A0A7W2FV73"/>
<keyword evidence="1" id="KW-0808">Transferase</keyword>
<keyword evidence="2" id="KW-1185">Reference proteome</keyword>
<dbReference type="Proteomes" id="UP000571701">
    <property type="component" value="Unassembled WGS sequence"/>
</dbReference>
<accession>A0A7W2FV73</accession>
<evidence type="ECO:0000313" key="1">
    <source>
        <dbReference type="EMBL" id="MBA5764864.1"/>
    </source>
</evidence>
<comment type="caution">
    <text evidence="1">The sequence shown here is derived from an EMBL/GenBank/DDBJ whole genome shotgun (WGS) entry which is preliminary data.</text>
</comment>
<name>A0A7W2FV73_9VIBR</name>
<dbReference type="Pfam" id="PF20044">
    <property type="entry name" value="DUF6446"/>
    <property type="match status" value="1"/>
</dbReference>